<reference evidence="5" key="1">
    <citation type="submission" date="2023-06" db="EMBL/GenBank/DDBJ databases">
        <title>Genome-scale phylogeny and comparative genomics of the fungal order Sordariales.</title>
        <authorList>
            <consortium name="Lawrence Berkeley National Laboratory"/>
            <person name="Hensen N."/>
            <person name="Bonometti L."/>
            <person name="Westerberg I."/>
            <person name="Brannstrom I.O."/>
            <person name="Guillou S."/>
            <person name="Cros-Aarteil S."/>
            <person name="Calhoun S."/>
            <person name="Haridas S."/>
            <person name="Kuo A."/>
            <person name="Mondo S."/>
            <person name="Pangilinan J."/>
            <person name="Riley R."/>
            <person name="LaButti K."/>
            <person name="Andreopoulos B."/>
            <person name="Lipzen A."/>
            <person name="Chen C."/>
            <person name="Yanf M."/>
            <person name="Daum C."/>
            <person name="Ng V."/>
            <person name="Clum A."/>
            <person name="Steindorff A."/>
            <person name="Ohm R."/>
            <person name="Martin F."/>
            <person name="Silar P."/>
            <person name="Natvig D."/>
            <person name="Lalanne C."/>
            <person name="Gautier V."/>
            <person name="Ament-velasquez S.L."/>
            <person name="Kruys A."/>
            <person name="Hutchinson M.I."/>
            <person name="Powell A.J."/>
            <person name="Barry K."/>
            <person name="Miller A.N."/>
            <person name="Grigoriev I.V."/>
            <person name="Debuchy R."/>
            <person name="Gladieux P."/>
            <person name="Thoren M.H."/>
            <person name="Johannesson H."/>
        </authorList>
    </citation>
    <scope>NUCLEOTIDE SEQUENCE</scope>
    <source>
        <strain evidence="5">SMH3391-2</strain>
    </source>
</reference>
<keyword evidence="3" id="KW-0812">Transmembrane</keyword>
<dbReference type="SUPFAM" id="SSF46565">
    <property type="entry name" value="Chaperone J-domain"/>
    <property type="match status" value="1"/>
</dbReference>
<dbReference type="Proteomes" id="UP001174934">
    <property type="component" value="Unassembled WGS sequence"/>
</dbReference>
<dbReference type="Pfam" id="PF00226">
    <property type="entry name" value="DnaJ"/>
    <property type="match status" value="1"/>
</dbReference>
<dbReference type="PANTHER" id="PTHR44145">
    <property type="entry name" value="DNAJ HOMOLOG SUBFAMILY A MEMBER 3, MITOCHONDRIAL"/>
    <property type="match status" value="1"/>
</dbReference>
<feature type="region of interest" description="Disordered" evidence="2">
    <location>
        <begin position="130"/>
        <end position="215"/>
    </location>
</feature>
<evidence type="ECO:0000313" key="5">
    <source>
        <dbReference type="EMBL" id="KAK0635844.1"/>
    </source>
</evidence>
<dbReference type="SMART" id="SM00271">
    <property type="entry name" value="DnaJ"/>
    <property type="match status" value="1"/>
</dbReference>
<dbReference type="CDD" id="cd06257">
    <property type="entry name" value="DnaJ"/>
    <property type="match status" value="1"/>
</dbReference>
<dbReference type="PANTHER" id="PTHR44145:SF3">
    <property type="entry name" value="DNAJ HOMOLOG SUBFAMILY A MEMBER 3, MITOCHONDRIAL"/>
    <property type="match status" value="1"/>
</dbReference>
<dbReference type="InterPro" id="IPR051938">
    <property type="entry name" value="Apopto_cytoskel_mod"/>
</dbReference>
<keyword evidence="3" id="KW-0472">Membrane</keyword>
<protein>
    <recommendedName>
        <fullName evidence="4">J domain-containing protein</fullName>
    </recommendedName>
</protein>
<feature type="region of interest" description="Disordered" evidence="2">
    <location>
        <begin position="42"/>
        <end position="67"/>
    </location>
</feature>
<gene>
    <name evidence="5" type="ORF">B0T17DRAFT_517414</name>
</gene>
<evidence type="ECO:0000256" key="3">
    <source>
        <dbReference type="SAM" id="Phobius"/>
    </source>
</evidence>
<proteinExistence type="predicted"/>
<dbReference type="AlphaFoldDB" id="A0AA39XL01"/>
<feature type="compositionally biased region" description="Basic and acidic residues" evidence="2">
    <location>
        <begin position="54"/>
        <end position="67"/>
    </location>
</feature>
<comment type="caution">
    <text evidence="5">The sequence shown here is derived from an EMBL/GenBank/DDBJ whole genome shotgun (WGS) entry which is preliminary data.</text>
</comment>
<keyword evidence="6" id="KW-1185">Reference proteome</keyword>
<name>A0AA39XL01_9PEZI</name>
<accession>A0AA39XL01</accession>
<organism evidence="5 6">
    <name type="scientific">Bombardia bombarda</name>
    <dbReference type="NCBI Taxonomy" id="252184"/>
    <lineage>
        <taxon>Eukaryota</taxon>
        <taxon>Fungi</taxon>
        <taxon>Dikarya</taxon>
        <taxon>Ascomycota</taxon>
        <taxon>Pezizomycotina</taxon>
        <taxon>Sordariomycetes</taxon>
        <taxon>Sordariomycetidae</taxon>
        <taxon>Sordariales</taxon>
        <taxon>Lasiosphaeriaceae</taxon>
        <taxon>Bombardia</taxon>
    </lineage>
</organism>
<dbReference type="PROSITE" id="PS50076">
    <property type="entry name" value="DNAJ_2"/>
    <property type="match status" value="1"/>
</dbReference>
<evidence type="ECO:0000313" key="6">
    <source>
        <dbReference type="Proteomes" id="UP001174934"/>
    </source>
</evidence>
<dbReference type="InterPro" id="IPR001623">
    <property type="entry name" value="DnaJ_domain"/>
</dbReference>
<dbReference type="InterPro" id="IPR036869">
    <property type="entry name" value="J_dom_sf"/>
</dbReference>
<evidence type="ECO:0000259" key="4">
    <source>
        <dbReference type="PROSITE" id="PS50076"/>
    </source>
</evidence>
<dbReference type="EMBL" id="JAULSR010000001">
    <property type="protein sequence ID" value="KAK0635844.1"/>
    <property type="molecule type" value="Genomic_DNA"/>
</dbReference>
<feature type="transmembrane region" description="Helical" evidence="3">
    <location>
        <begin position="263"/>
        <end position="285"/>
    </location>
</feature>
<feature type="domain" description="J" evidence="4">
    <location>
        <begin position="58"/>
        <end position="123"/>
    </location>
</feature>
<feature type="region of interest" description="Disordered" evidence="2">
    <location>
        <begin position="288"/>
        <end position="308"/>
    </location>
</feature>
<sequence length="308" mass="34323">MPLRFSTPIGAALRLQQQSHRQLAHCHSRNFHISRILRAQDDDSAAAPADSDSDPDKNHYDTLKVHQDASAVDIKKSFYRLSKTHHPDVNPSDPHAPRRFMRISEAYHILSHPDKRARYDRDVLRLQRARPHTHLHPSGSYHSSNPAGGRPASGLSRRRGTFTGPPPSFYRSGGWGTHSAKRRAAQHDSSGSGTSEESTAGGMGHGQDPYRGTASERPWKGWHWWDAAGHTRTQERVEEMRAKRAAERAARDPTRVFNLDTGMWGGFMLITSVLGIAFLAPYVAGGGWKKQQEGKQPSGRKVVGKEVK</sequence>
<dbReference type="Gene3D" id="1.10.287.110">
    <property type="entry name" value="DnaJ domain"/>
    <property type="match status" value="1"/>
</dbReference>
<evidence type="ECO:0000256" key="2">
    <source>
        <dbReference type="SAM" id="MobiDB-lite"/>
    </source>
</evidence>
<keyword evidence="3" id="KW-1133">Transmembrane helix</keyword>
<evidence type="ECO:0000256" key="1">
    <source>
        <dbReference type="ARBA" id="ARBA00023186"/>
    </source>
</evidence>
<dbReference type="PRINTS" id="PR00625">
    <property type="entry name" value="JDOMAIN"/>
</dbReference>
<feature type="compositionally biased region" description="Low complexity" evidence="2">
    <location>
        <begin position="189"/>
        <end position="200"/>
    </location>
</feature>
<keyword evidence="1" id="KW-0143">Chaperone</keyword>